<dbReference type="Proteomes" id="UP000179734">
    <property type="component" value="Unassembled WGS sequence"/>
</dbReference>
<evidence type="ECO:0000313" key="2">
    <source>
        <dbReference type="EMBL" id="OHV03635.1"/>
    </source>
</evidence>
<dbReference type="Pfam" id="PF02558">
    <property type="entry name" value="ApbA"/>
    <property type="match status" value="1"/>
</dbReference>
<reference evidence="2 3" key="1">
    <citation type="submission" date="2016-10" db="EMBL/GenBank/DDBJ databases">
        <title>Genome sequence of Mycobacterium talmonii.</title>
        <authorList>
            <person name="Greninger A.L."/>
            <person name="Elliott B."/>
            <person name="Vasireddy S."/>
            <person name="Vasireddy R."/>
        </authorList>
    </citation>
    <scope>NUCLEOTIDE SEQUENCE [LARGE SCALE GENOMIC DNA]</scope>
    <source>
        <strain evidence="3">NE-TNMC-100812</strain>
    </source>
</reference>
<dbReference type="InterPro" id="IPR036291">
    <property type="entry name" value="NAD(P)-bd_dom_sf"/>
</dbReference>
<protein>
    <recommendedName>
        <fullName evidence="1">Ketopantoate reductase N-terminal domain-containing protein</fullName>
    </recommendedName>
</protein>
<proteinExistence type="predicted"/>
<dbReference type="AlphaFoldDB" id="A0A1S1ND86"/>
<dbReference type="EMBL" id="MLQM01000069">
    <property type="protein sequence ID" value="OHV03635.1"/>
    <property type="molecule type" value="Genomic_DNA"/>
</dbReference>
<organism evidence="2 3">
    <name type="scientific">Mycobacterium talmoniae</name>
    <dbReference type="NCBI Taxonomy" id="1858794"/>
    <lineage>
        <taxon>Bacteria</taxon>
        <taxon>Bacillati</taxon>
        <taxon>Actinomycetota</taxon>
        <taxon>Actinomycetes</taxon>
        <taxon>Mycobacteriales</taxon>
        <taxon>Mycobacteriaceae</taxon>
        <taxon>Mycobacterium</taxon>
    </lineage>
</organism>
<sequence>MRIAVIGPGGIGSTFAFQLANAGHQITVVARGARLDQLRCDGAIVTADGERAAVVRYRRSLAGLLWSLTRSNAFRRAVAMGPAAEARALIDQMSAAWPGHTPALLAIRP</sequence>
<gene>
    <name evidence="2" type="ORF">BKN37_14055</name>
</gene>
<accession>A0A1S1ND86</accession>
<evidence type="ECO:0000259" key="1">
    <source>
        <dbReference type="Pfam" id="PF02558"/>
    </source>
</evidence>
<name>A0A1S1ND86_9MYCO</name>
<comment type="caution">
    <text evidence="2">The sequence shown here is derived from an EMBL/GenBank/DDBJ whole genome shotgun (WGS) entry which is preliminary data.</text>
</comment>
<dbReference type="RefSeq" id="WP_071026832.1">
    <property type="nucleotide sequence ID" value="NZ_MLQM01000069.1"/>
</dbReference>
<feature type="domain" description="Ketopantoate reductase N-terminal" evidence="1">
    <location>
        <begin position="3"/>
        <end position="52"/>
    </location>
</feature>
<dbReference type="InterPro" id="IPR013332">
    <property type="entry name" value="KPR_N"/>
</dbReference>
<keyword evidence="3" id="KW-1185">Reference proteome</keyword>
<evidence type="ECO:0000313" key="3">
    <source>
        <dbReference type="Proteomes" id="UP000179734"/>
    </source>
</evidence>
<dbReference type="SUPFAM" id="SSF51735">
    <property type="entry name" value="NAD(P)-binding Rossmann-fold domains"/>
    <property type="match status" value="1"/>
</dbReference>
<dbReference type="Gene3D" id="3.40.50.720">
    <property type="entry name" value="NAD(P)-binding Rossmann-like Domain"/>
    <property type="match status" value="1"/>
</dbReference>